<dbReference type="EMBL" id="KQ241873">
    <property type="protein sequence ID" value="KNC83002.1"/>
    <property type="molecule type" value="Genomic_DNA"/>
</dbReference>
<protein>
    <recommendedName>
        <fullName evidence="1">Cupin type-2 domain-containing protein</fullName>
    </recommendedName>
</protein>
<evidence type="ECO:0000259" key="1">
    <source>
        <dbReference type="Pfam" id="PF07883"/>
    </source>
</evidence>
<proteinExistence type="predicted"/>
<dbReference type="Gene3D" id="2.60.120.10">
    <property type="entry name" value="Jelly Rolls"/>
    <property type="match status" value="1"/>
</dbReference>
<organism evidence="2 3">
    <name type="scientific">Sphaeroforma arctica JP610</name>
    <dbReference type="NCBI Taxonomy" id="667725"/>
    <lineage>
        <taxon>Eukaryota</taxon>
        <taxon>Ichthyosporea</taxon>
        <taxon>Ichthyophonida</taxon>
        <taxon>Sphaeroforma</taxon>
    </lineage>
</organism>
<evidence type="ECO:0000313" key="2">
    <source>
        <dbReference type="EMBL" id="KNC83002.1"/>
    </source>
</evidence>
<name>A0A0L0G1I4_9EUKA</name>
<dbReference type="GeneID" id="25905229"/>
<sequence length="284" mass="31867">MYIVHHTDTVETGVSHDLHLRKRSYLSCYDAKYKEHQCTRFANFSVARIRAGENVTPHSHKDMHEFFLVQRGTLDLKINGGEMGVYTLHRHDLIHIAPGELHELSNPKPQKDSYVKWGEEGYTETMTSPPSDNVPMFDYEDDDLAVYYFGFVEEELGGSTGQVYSSRELKNSTGIEPQTPRLKSIRVIELDGAEHCMSSMGIANSMNLREMHNYLPGDGTTDYCVGVVLSGKGEIVCNEDGNERRDFIVPGSLFACSLSDACDAHIQTTEKHASLSVLAVVCRR</sequence>
<dbReference type="SUPFAM" id="SSF51182">
    <property type="entry name" value="RmlC-like cupins"/>
    <property type="match status" value="1"/>
</dbReference>
<feature type="domain" description="Cupin type-2" evidence="1">
    <location>
        <begin position="47"/>
        <end position="108"/>
    </location>
</feature>
<dbReference type="Proteomes" id="UP000054560">
    <property type="component" value="Unassembled WGS sequence"/>
</dbReference>
<accession>A0A0L0G1I4</accession>
<dbReference type="RefSeq" id="XP_014156904.1">
    <property type="nucleotide sequence ID" value="XM_014301429.1"/>
</dbReference>
<dbReference type="InterPro" id="IPR014710">
    <property type="entry name" value="RmlC-like_jellyroll"/>
</dbReference>
<dbReference type="InterPro" id="IPR013096">
    <property type="entry name" value="Cupin_2"/>
</dbReference>
<dbReference type="InterPro" id="IPR011051">
    <property type="entry name" value="RmlC_Cupin_sf"/>
</dbReference>
<dbReference type="Pfam" id="PF07883">
    <property type="entry name" value="Cupin_2"/>
    <property type="match status" value="1"/>
</dbReference>
<keyword evidence="3" id="KW-1185">Reference proteome</keyword>
<evidence type="ECO:0000313" key="3">
    <source>
        <dbReference type="Proteomes" id="UP000054560"/>
    </source>
</evidence>
<dbReference type="AlphaFoldDB" id="A0A0L0G1I4"/>
<reference evidence="2 3" key="1">
    <citation type="submission" date="2011-02" db="EMBL/GenBank/DDBJ databases">
        <title>The Genome Sequence of Sphaeroforma arctica JP610.</title>
        <authorList>
            <consortium name="The Broad Institute Genome Sequencing Platform"/>
            <person name="Russ C."/>
            <person name="Cuomo C."/>
            <person name="Young S.K."/>
            <person name="Zeng Q."/>
            <person name="Gargeya S."/>
            <person name="Alvarado L."/>
            <person name="Berlin A."/>
            <person name="Chapman S.B."/>
            <person name="Chen Z."/>
            <person name="Freedman E."/>
            <person name="Gellesch M."/>
            <person name="Goldberg J."/>
            <person name="Griggs A."/>
            <person name="Gujja S."/>
            <person name="Heilman E."/>
            <person name="Heiman D."/>
            <person name="Howarth C."/>
            <person name="Mehta T."/>
            <person name="Neiman D."/>
            <person name="Pearson M."/>
            <person name="Roberts A."/>
            <person name="Saif S."/>
            <person name="Shea T."/>
            <person name="Shenoy N."/>
            <person name="Sisk P."/>
            <person name="Stolte C."/>
            <person name="Sykes S."/>
            <person name="White J."/>
            <person name="Yandava C."/>
            <person name="Burger G."/>
            <person name="Gray M.W."/>
            <person name="Holland P.W.H."/>
            <person name="King N."/>
            <person name="Lang F.B.F."/>
            <person name="Roger A.J."/>
            <person name="Ruiz-Trillo I."/>
            <person name="Haas B."/>
            <person name="Nusbaum C."/>
            <person name="Birren B."/>
        </authorList>
    </citation>
    <scope>NUCLEOTIDE SEQUENCE [LARGE SCALE GENOMIC DNA]</scope>
    <source>
        <strain evidence="2 3">JP610</strain>
    </source>
</reference>
<gene>
    <name evidence="2" type="ORF">SARC_04725</name>
</gene>